<dbReference type="Proteomes" id="UP000597507">
    <property type="component" value="Unassembled WGS sequence"/>
</dbReference>
<comment type="similarity">
    <text evidence="2">In the N-terminal section; belongs to the acetate CoA ligase alpha subunit family.</text>
</comment>
<dbReference type="InterPro" id="IPR016102">
    <property type="entry name" value="Succinyl-CoA_synth-like"/>
</dbReference>
<dbReference type="SMART" id="SM00881">
    <property type="entry name" value="CoA_binding"/>
    <property type="match status" value="1"/>
</dbReference>
<keyword evidence="1" id="KW-0816">Tricarboxylic acid cycle</keyword>
<dbReference type="Gene3D" id="3.40.50.261">
    <property type="entry name" value="Succinyl-CoA synthetase domains"/>
    <property type="match status" value="2"/>
</dbReference>
<dbReference type="InterPro" id="IPR032875">
    <property type="entry name" value="Succ_CoA_lig_flav_dom"/>
</dbReference>
<comment type="caution">
    <text evidence="4">The sequence shown here is derived from an EMBL/GenBank/DDBJ whole genome shotgun (WGS) entry which is preliminary data.</text>
</comment>
<dbReference type="GO" id="GO:0005524">
    <property type="term" value="F:ATP binding"/>
    <property type="evidence" value="ECO:0007669"/>
    <property type="project" value="InterPro"/>
</dbReference>
<keyword evidence="4" id="KW-0436">Ligase</keyword>
<dbReference type="Pfam" id="PF13380">
    <property type="entry name" value="CoA_binding_2"/>
    <property type="match status" value="1"/>
</dbReference>
<dbReference type="PANTHER" id="PTHR42793">
    <property type="entry name" value="COA BINDING DOMAIN CONTAINING PROTEIN"/>
    <property type="match status" value="1"/>
</dbReference>
<sequence>MTSSAPSLASALLNPRRIALIGASGDPSRVTARAQIYLRRHGFDGDLYPVNPRAETVLGERAFPSLAEVPGPVDLAYILLGTAQVEGQIAAVAAKGVPVAAVLADGFAEAGPEGRALQDRLVAAARAAGVRLLGPNSMGVVNLRARTACSVNAALEAESLPAGRLALVSQSGSMMGAILSRGAARGIGFSHLVGTGNEADLTAGEIAAMLADDPEVDAVLLFLEAIRGAHHFAEAARRAHAAGKPIIAYKLGRSPFGAELATSHTGALAGSDAAADAFFRAHGIARVTTIEALLELPPLLIGRRPLARPRRAVGVMTTTGGGGAMAVDCLGVAGIEARPPDARAAALLAAEKLPHHGRLIDVTLAGTRPERVAAALGALLAAEDTDLALSVVGSSAQFRPHDAVAGIVRAAEAAGRGGKPVAAFLVPQADASLRLLAEAGIPAFRTPESCADAIRAYCDWRAPRAAPPLAPIAHALPAAPDEADARRLFAAAGLDTPFAVAADPGALPSEARFPVALKILSPDLAHKTEVGGVALDIPDAAALQREAAAMLARVRARAPAARITGFLVQPMARGLAEAILGFRRDPEVGPLVLLGAGGVMAELWRDTTLRLAPVTEAEAREMIAEVRGLRPLAGWRGMPRGDLEALARAVVAVSRLAALPEVAEAEVNPLIVGREGEGVIVADAWVVRA</sequence>
<dbReference type="Pfam" id="PF13607">
    <property type="entry name" value="Succ_CoA_lig"/>
    <property type="match status" value="1"/>
</dbReference>
<dbReference type="EMBL" id="BMKS01000019">
    <property type="protein sequence ID" value="GGG49213.1"/>
    <property type="molecule type" value="Genomic_DNA"/>
</dbReference>
<dbReference type="SUPFAM" id="SSF51735">
    <property type="entry name" value="NAD(P)-binding Rossmann-fold domains"/>
    <property type="match status" value="1"/>
</dbReference>
<dbReference type="Pfam" id="PF13549">
    <property type="entry name" value="ATP-grasp_5"/>
    <property type="match status" value="1"/>
</dbReference>
<dbReference type="RefSeq" id="WP_188903619.1">
    <property type="nucleotide sequence ID" value="NZ_BMKS01000019.1"/>
</dbReference>
<keyword evidence="5" id="KW-1185">Reference proteome</keyword>
<evidence type="ECO:0000256" key="1">
    <source>
        <dbReference type="ARBA" id="ARBA00022532"/>
    </source>
</evidence>
<dbReference type="SUPFAM" id="SSF56059">
    <property type="entry name" value="Glutathione synthetase ATP-binding domain-like"/>
    <property type="match status" value="1"/>
</dbReference>
<accession>A0A8J3EE44</accession>
<proteinExistence type="inferred from homology"/>
<dbReference type="GO" id="GO:0016874">
    <property type="term" value="F:ligase activity"/>
    <property type="evidence" value="ECO:0007669"/>
    <property type="project" value="UniProtKB-KW"/>
</dbReference>
<gene>
    <name evidence="4" type="primary">bioW</name>
    <name evidence="4" type="ORF">GCM10010964_40700</name>
</gene>
<dbReference type="FunFam" id="3.30.1490.20:FF:000020">
    <property type="entry name" value="Protein lysine acetyltransferase"/>
    <property type="match status" value="1"/>
</dbReference>
<evidence type="ECO:0000313" key="5">
    <source>
        <dbReference type="Proteomes" id="UP000597507"/>
    </source>
</evidence>
<dbReference type="Gene3D" id="3.40.50.720">
    <property type="entry name" value="NAD(P)-binding Rossmann-like Domain"/>
    <property type="match status" value="1"/>
</dbReference>
<dbReference type="GO" id="GO:0006099">
    <property type="term" value="P:tricarboxylic acid cycle"/>
    <property type="evidence" value="ECO:0007669"/>
    <property type="project" value="UniProtKB-KW"/>
</dbReference>
<evidence type="ECO:0000313" key="4">
    <source>
        <dbReference type="EMBL" id="GGG49213.1"/>
    </source>
</evidence>
<dbReference type="InterPro" id="IPR013815">
    <property type="entry name" value="ATP_grasp_subdomain_1"/>
</dbReference>
<evidence type="ECO:0000259" key="3">
    <source>
        <dbReference type="SMART" id="SM00881"/>
    </source>
</evidence>
<dbReference type="PANTHER" id="PTHR42793:SF4">
    <property type="entry name" value="BLL6376 PROTEIN"/>
    <property type="match status" value="1"/>
</dbReference>
<dbReference type="AlphaFoldDB" id="A0A8J3EE44"/>
<dbReference type="Gene3D" id="3.30.1490.20">
    <property type="entry name" value="ATP-grasp fold, A domain"/>
    <property type="match status" value="1"/>
</dbReference>
<dbReference type="SUPFAM" id="SSF52210">
    <property type="entry name" value="Succinyl-CoA synthetase domains"/>
    <property type="match status" value="2"/>
</dbReference>
<protein>
    <submittedName>
        <fullName evidence="4">6-carboxyhexanoate--CoA ligase</fullName>
    </submittedName>
</protein>
<organism evidence="4 5">
    <name type="scientific">Caldovatus sediminis</name>
    <dbReference type="NCBI Taxonomy" id="2041189"/>
    <lineage>
        <taxon>Bacteria</taxon>
        <taxon>Pseudomonadati</taxon>
        <taxon>Pseudomonadota</taxon>
        <taxon>Alphaproteobacteria</taxon>
        <taxon>Acetobacterales</taxon>
        <taxon>Roseomonadaceae</taxon>
        <taxon>Caldovatus</taxon>
    </lineage>
</organism>
<dbReference type="InterPro" id="IPR003781">
    <property type="entry name" value="CoA-bd"/>
</dbReference>
<evidence type="ECO:0000256" key="2">
    <source>
        <dbReference type="ARBA" id="ARBA00060888"/>
    </source>
</evidence>
<dbReference type="Gene3D" id="3.30.470.20">
    <property type="entry name" value="ATP-grasp fold, B domain"/>
    <property type="match status" value="1"/>
</dbReference>
<name>A0A8J3EE44_9PROT</name>
<feature type="domain" description="CoA-binding" evidence="3">
    <location>
        <begin position="12"/>
        <end position="107"/>
    </location>
</feature>
<dbReference type="InterPro" id="IPR036291">
    <property type="entry name" value="NAD(P)-bd_dom_sf"/>
</dbReference>
<reference evidence="4 5" key="1">
    <citation type="journal article" date="2014" name="Int. J. Syst. Evol. Microbiol.">
        <title>Complete genome sequence of Corynebacterium casei LMG S-19264T (=DSM 44701T), isolated from a smear-ripened cheese.</title>
        <authorList>
            <consortium name="US DOE Joint Genome Institute (JGI-PGF)"/>
            <person name="Walter F."/>
            <person name="Albersmeier A."/>
            <person name="Kalinowski J."/>
            <person name="Ruckert C."/>
        </authorList>
    </citation>
    <scope>NUCLEOTIDE SEQUENCE [LARGE SCALE GENOMIC DNA]</scope>
    <source>
        <strain evidence="4 5">CGMCC 1.16330</strain>
    </source>
</reference>